<comment type="similarity">
    <text evidence="2">Belongs to the FlgN family.</text>
</comment>
<dbReference type="InterPro" id="IPR007809">
    <property type="entry name" value="FlgN-like"/>
</dbReference>
<keyword evidence="3" id="KW-1005">Bacterial flagellum biogenesis</keyword>
<evidence type="ECO:0000256" key="2">
    <source>
        <dbReference type="ARBA" id="ARBA00007703"/>
    </source>
</evidence>
<dbReference type="Proteomes" id="UP001056201">
    <property type="component" value="Chromosome 1"/>
</dbReference>
<keyword evidence="4" id="KW-0969">Cilium</keyword>
<proteinExistence type="inferred from homology"/>
<reference evidence="4" key="1">
    <citation type="submission" date="2022-05" db="EMBL/GenBank/DDBJ databases">
        <title>An RpoN-dependent PEP-CTERM gene is involved in floc formation of an Aquincola tertiaricarbonis strain.</title>
        <authorList>
            <person name="Qiu D."/>
            <person name="Xia M."/>
        </authorList>
    </citation>
    <scope>NUCLEOTIDE SEQUENCE</scope>
    <source>
        <strain evidence="4">RN12</strain>
    </source>
</reference>
<keyword evidence="4" id="KW-0966">Cell projection</keyword>
<dbReference type="Gene3D" id="1.20.58.300">
    <property type="entry name" value="FlgN-like"/>
    <property type="match status" value="1"/>
</dbReference>
<evidence type="ECO:0000256" key="3">
    <source>
        <dbReference type="ARBA" id="ARBA00022795"/>
    </source>
</evidence>
<keyword evidence="4" id="KW-0282">Flagellum</keyword>
<evidence type="ECO:0000313" key="4">
    <source>
        <dbReference type="EMBL" id="URI06257.1"/>
    </source>
</evidence>
<dbReference type="SUPFAM" id="SSF140566">
    <property type="entry name" value="FlgN-like"/>
    <property type="match status" value="1"/>
</dbReference>
<name>A0ABY4S2Q6_AQUTE</name>
<keyword evidence="5" id="KW-1185">Reference proteome</keyword>
<gene>
    <name evidence="4" type="ORF">MW290_10010</name>
</gene>
<comment type="function">
    <text evidence="1">Required for the efficient initiation of filament assembly.</text>
</comment>
<sequence>MTKRSDVLRGLVSGVHADHADYQTLRGLLGEQFQAALRHDTAALTQLGERISALVAVLDGRRRDRMRGVALLGIRPPATMAQVIALFAPAMRAPLQQLWQGLEALVVECKRLNSRNCRLLMEQHALMQRVLAGEADTYVPA</sequence>
<dbReference type="EMBL" id="CP097635">
    <property type="protein sequence ID" value="URI06257.1"/>
    <property type="molecule type" value="Genomic_DNA"/>
</dbReference>
<dbReference type="RefSeq" id="WP_250194520.1">
    <property type="nucleotide sequence ID" value="NZ_CP097635.1"/>
</dbReference>
<evidence type="ECO:0000313" key="5">
    <source>
        <dbReference type="Proteomes" id="UP001056201"/>
    </source>
</evidence>
<accession>A0ABY4S2Q6</accession>
<dbReference type="Pfam" id="PF05130">
    <property type="entry name" value="FlgN"/>
    <property type="match status" value="1"/>
</dbReference>
<evidence type="ECO:0000256" key="1">
    <source>
        <dbReference type="ARBA" id="ARBA00002397"/>
    </source>
</evidence>
<dbReference type="InterPro" id="IPR036679">
    <property type="entry name" value="FlgN-like_sf"/>
</dbReference>
<protein>
    <submittedName>
        <fullName evidence="4">Flagellar protein FlgN</fullName>
    </submittedName>
</protein>
<organism evidence="4 5">
    <name type="scientific">Aquincola tertiaricarbonis</name>
    <dbReference type="NCBI Taxonomy" id="391953"/>
    <lineage>
        <taxon>Bacteria</taxon>
        <taxon>Pseudomonadati</taxon>
        <taxon>Pseudomonadota</taxon>
        <taxon>Betaproteobacteria</taxon>
        <taxon>Burkholderiales</taxon>
        <taxon>Sphaerotilaceae</taxon>
        <taxon>Aquincola</taxon>
    </lineage>
</organism>